<dbReference type="Proteomes" id="UP000195667">
    <property type="component" value="Unassembled WGS sequence"/>
</dbReference>
<dbReference type="SMART" id="SM00867">
    <property type="entry name" value="YceI"/>
    <property type="match status" value="1"/>
</dbReference>
<evidence type="ECO:0000256" key="1">
    <source>
        <dbReference type="SAM" id="SignalP"/>
    </source>
</evidence>
<dbReference type="RefSeq" id="WP_087142081.1">
    <property type="nucleotide sequence ID" value="NZ_FUKI01000005.1"/>
</dbReference>
<dbReference type="InterPro" id="IPR036761">
    <property type="entry name" value="TTHA0802/YceI-like_sf"/>
</dbReference>
<keyword evidence="4" id="KW-1185">Reference proteome</keyword>
<feature type="signal peptide" evidence="1">
    <location>
        <begin position="1"/>
        <end position="19"/>
    </location>
</feature>
<organism evidence="3 4">
    <name type="scientific">Crenothrix polyspora</name>
    <dbReference type="NCBI Taxonomy" id="360316"/>
    <lineage>
        <taxon>Bacteria</taxon>
        <taxon>Pseudomonadati</taxon>
        <taxon>Pseudomonadota</taxon>
        <taxon>Gammaproteobacteria</taxon>
        <taxon>Methylococcales</taxon>
        <taxon>Crenotrichaceae</taxon>
        <taxon>Crenothrix</taxon>
    </lineage>
</organism>
<feature type="domain" description="Lipid/polyisoprenoid-binding YceI-like" evidence="2">
    <location>
        <begin position="23"/>
        <end position="186"/>
    </location>
</feature>
<name>A0A1R4GZR5_9GAMM</name>
<sequence>MKYLIFIALASTISNAALAASETYTIDGNHTLPRFSYSHFGYSTQLSRFDKTAGKIVIDRMAKTGTVDITVDMTSVNTGSTLFNEHIQGKDFLDTAKYPTATFKSSQLKFAGDQLVAIDGTLTLKGISKPVSLKITSFHCMPHPIYLKTACGANATTVVKRTDFDMGKYAPNVSDEVTIDIPVEATKDLL</sequence>
<proteinExistence type="predicted"/>
<gene>
    <name evidence="3" type="ORF">CRENPOLYSF1_1020010</name>
</gene>
<dbReference type="PANTHER" id="PTHR34406">
    <property type="entry name" value="PROTEIN YCEI"/>
    <property type="match status" value="1"/>
</dbReference>
<dbReference type="EMBL" id="FUKI01000005">
    <property type="protein sequence ID" value="SJM89310.1"/>
    <property type="molecule type" value="Genomic_DNA"/>
</dbReference>
<reference evidence="4" key="1">
    <citation type="submission" date="2017-02" db="EMBL/GenBank/DDBJ databases">
        <authorList>
            <person name="Daims H."/>
        </authorList>
    </citation>
    <scope>NUCLEOTIDE SEQUENCE [LARGE SCALE GENOMIC DNA]</scope>
</reference>
<accession>A0A1R4GZR5</accession>
<dbReference type="SUPFAM" id="SSF101874">
    <property type="entry name" value="YceI-like"/>
    <property type="match status" value="1"/>
</dbReference>
<keyword evidence="1" id="KW-0732">Signal</keyword>
<dbReference type="Pfam" id="PF04264">
    <property type="entry name" value="YceI"/>
    <property type="match status" value="1"/>
</dbReference>
<dbReference type="OrthoDB" id="9811006at2"/>
<dbReference type="PANTHER" id="PTHR34406:SF2">
    <property type="entry name" value="PERIPLASMIC PROTEIN"/>
    <property type="match status" value="1"/>
</dbReference>
<evidence type="ECO:0000313" key="4">
    <source>
        <dbReference type="Proteomes" id="UP000195667"/>
    </source>
</evidence>
<protein>
    <submittedName>
        <fullName evidence="3">YceI family protein</fullName>
    </submittedName>
</protein>
<evidence type="ECO:0000259" key="2">
    <source>
        <dbReference type="SMART" id="SM00867"/>
    </source>
</evidence>
<feature type="chain" id="PRO_5012210166" evidence="1">
    <location>
        <begin position="20"/>
        <end position="190"/>
    </location>
</feature>
<dbReference type="AlphaFoldDB" id="A0A1R4GZR5"/>
<dbReference type="InterPro" id="IPR007372">
    <property type="entry name" value="Lipid/polyisoprenoid-bd_YceI"/>
</dbReference>
<evidence type="ECO:0000313" key="3">
    <source>
        <dbReference type="EMBL" id="SJM89310.1"/>
    </source>
</evidence>
<dbReference type="Gene3D" id="2.40.128.110">
    <property type="entry name" value="Lipid/polyisoprenoid-binding, YceI-like"/>
    <property type="match status" value="1"/>
</dbReference>